<comment type="caution">
    <text evidence="1">The sequence shown here is derived from an EMBL/GenBank/DDBJ whole genome shotgun (WGS) entry which is preliminary data.</text>
</comment>
<protein>
    <recommendedName>
        <fullName evidence="2">Carrier domain-containing protein</fullName>
    </recommendedName>
</protein>
<reference evidence="1" key="1">
    <citation type="submission" date="2021-03" db="EMBL/GenBank/DDBJ databases">
        <title>Molecular epidemiology and mechanisms of colistin and carbapenem resistance in Enterobacteriaceae from clinical isolates, the environment and porcine samples in Pretoria, South Africa.</title>
        <authorList>
            <person name="Bogoshi D."/>
            <person name="Mbelle N.M."/>
            <person name="Naidoo V."/>
            <person name="Osei Sekyere J."/>
        </authorList>
    </citation>
    <scope>NUCLEOTIDE SEQUENCE</scope>
    <source>
        <strain evidence="1">ESB009</strain>
    </source>
</reference>
<evidence type="ECO:0000313" key="1">
    <source>
        <dbReference type="EMBL" id="MBO1919827.1"/>
    </source>
</evidence>
<sequence>MGGHSLKAISVINEIESKTNKRLPLKKYLIIQQLHYFQK</sequence>
<name>A0A939ND57_STAXY</name>
<proteinExistence type="predicted"/>
<evidence type="ECO:0008006" key="2">
    <source>
        <dbReference type="Google" id="ProtNLM"/>
    </source>
</evidence>
<gene>
    <name evidence="1" type="ORF">J4710_02745</name>
</gene>
<organism evidence="1">
    <name type="scientific">Staphylococcus xylosus</name>
    <dbReference type="NCBI Taxonomy" id="1288"/>
    <lineage>
        <taxon>Bacteria</taxon>
        <taxon>Bacillati</taxon>
        <taxon>Bacillota</taxon>
        <taxon>Bacilli</taxon>
        <taxon>Bacillales</taxon>
        <taxon>Staphylococcaceae</taxon>
        <taxon>Staphylococcus</taxon>
    </lineage>
</organism>
<accession>A0A939ND57</accession>
<dbReference type="EMBL" id="JAGETT010000010">
    <property type="protein sequence ID" value="MBO1919827.1"/>
    <property type="molecule type" value="Genomic_DNA"/>
</dbReference>
<dbReference type="AlphaFoldDB" id="A0A939ND57"/>